<comment type="caution">
    <text evidence="11">The sequence shown here is derived from an EMBL/GenBank/DDBJ whole genome shotgun (WGS) entry which is preliminary data.</text>
</comment>
<protein>
    <recommendedName>
        <fullName evidence="10">Flagellar protein FliL</fullName>
    </recommendedName>
</protein>
<keyword evidence="5 10" id="KW-0145">Chemotaxis</keyword>
<dbReference type="GO" id="GO:0006935">
    <property type="term" value="P:chemotaxis"/>
    <property type="evidence" value="ECO:0007669"/>
    <property type="project" value="UniProtKB-KW"/>
</dbReference>
<dbReference type="InterPro" id="IPR005503">
    <property type="entry name" value="FliL"/>
</dbReference>
<keyword evidence="11" id="KW-0966">Cell projection</keyword>
<dbReference type="Proteomes" id="UP000886101">
    <property type="component" value="Unassembled WGS sequence"/>
</dbReference>
<comment type="subcellular location">
    <subcellularLocation>
        <location evidence="2">Cell membrane</location>
        <topology evidence="2">Single-pass membrane protein</topology>
    </subcellularLocation>
</comment>
<evidence type="ECO:0000256" key="2">
    <source>
        <dbReference type="ARBA" id="ARBA00004162"/>
    </source>
</evidence>
<feature type="transmembrane region" description="Helical" evidence="10">
    <location>
        <begin position="21"/>
        <end position="43"/>
    </location>
</feature>
<keyword evidence="9 10" id="KW-0472">Membrane</keyword>
<organism evidence="11">
    <name type="scientific">Thermodesulfatator atlanticus</name>
    <dbReference type="NCBI Taxonomy" id="501497"/>
    <lineage>
        <taxon>Bacteria</taxon>
        <taxon>Pseudomonadati</taxon>
        <taxon>Thermodesulfobacteriota</taxon>
        <taxon>Thermodesulfobacteria</taxon>
        <taxon>Thermodesulfobacteriales</taxon>
        <taxon>Thermodesulfatatoraceae</taxon>
        <taxon>Thermodesulfatator</taxon>
    </lineage>
</organism>
<dbReference type="PANTHER" id="PTHR35091:SF2">
    <property type="entry name" value="FLAGELLAR PROTEIN FLIL"/>
    <property type="match status" value="1"/>
</dbReference>
<keyword evidence="4 10" id="KW-1003">Cell membrane</keyword>
<keyword evidence="11" id="KW-0282">Flagellum</keyword>
<keyword evidence="7 10" id="KW-0283">Flagellar rotation</keyword>
<dbReference type="Pfam" id="PF03748">
    <property type="entry name" value="FliL"/>
    <property type="match status" value="1"/>
</dbReference>
<dbReference type="GO" id="GO:0009425">
    <property type="term" value="C:bacterial-type flagellum basal body"/>
    <property type="evidence" value="ECO:0007669"/>
    <property type="project" value="InterPro"/>
</dbReference>
<keyword evidence="11" id="KW-0969">Cilium</keyword>
<keyword evidence="6 10" id="KW-0812">Transmembrane</keyword>
<evidence type="ECO:0000256" key="1">
    <source>
        <dbReference type="ARBA" id="ARBA00002254"/>
    </source>
</evidence>
<comment type="function">
    <text evidence="1 10">Controls the rotational direction of flagella during chemotaxis.</text>
</comment>
<name>A0A7V5U3D4_9BACT</name>
<keyword evidence="8 10" id="KW-1133">Transmembrane helix</keyword>
<evidence type="ECO:0000256" key="9">
    <source>
        <dbReference type="ARBA" id="ARBA00023136"/>
    </source>
</evidence>
<evidence type="ECO:0000256" key="10">
    <source>
        <dbReference type="RuleBase" id="RU364125"/>
    </source>
</evidence>
<dbReference type="EMBL" id="DROK01000276">
    <property type="protein sequence ID" value="HHI98054.1"/>
    <property type="molecule type" value="Genomic_DNA"/>
</dbReference>
<gene>
    <name evidence="11" type="ORF">ENJ96_09425</name>
</gene>
<reference evidence="11" key="1">
    <citation type="journal article" date="2020" name="mSystems">
        <title>Genome- and Community-Level Interaction Insights into Carbon Utilization and Element Cycling Functions of Hydrothermarchaeota in Hydrothermal Sediment.</title>
        <authorList>
            <person name="Zhou Z."/>
            <person name="Liu Y."/>
            <person name="Xu W."/>
            <person name="Pan J."/>
            <person name="Luo Z.H."/>
            <person name="Li M."/>
        </authorList>
    </citation>
    <scope>NUCLEOTIDE SEQUENCE [LARGE SCALE GENOMIC DNA]</scope>
    <source>
        <strain evidence="11">HyVt-533</strain>
    </source>
</reference>
<proteinExistence type="inferred from homology"/>
<evidence type="ECO:0000256" key="5">
    <source>
        <dbReference type="ARBA" id="ARBA00022500"/>
    </source>
</evidence>
<evidence type="ECO:0000256" key="6">
    <source>
        <dbReference type="ARBA" id="ARBA00022692"/>
    </source>
</evidence>
<sequence length="163" mass="18239">MADKEKKAAKEGEEKKGGKKFLLLIIIGVVLLAGVGGGAYFFLFAKSEPPPEEEKTQPPPEPEVGPFLQLDPFIVNLADPTGHRYLRAKITLEFRNDEAYQKANERIPQINDAIIMVLSSKTVEEMLSPEGKLELRLELIRKLNDLLGANSVKNIYFTQFVVQ</sequence>
<comment type="similarity">
    <text evidence="3 10">Belongs to the FliL family.</text>
</comment>
<evidence type="ECO:0000256" key="7">
    <source>
        <dbReference type="ARBA" id="ARBA00022779"/>
    </source>
</evidence>
<accession>A0A7V5U3D4</accession>
<dbReference type="PANTHER" id="PTHR35091">
    <property type="entry name" value="FLAGELLAR PROTEIN FLIL"/>
    <property type="match status" value="1"/>
</dbReference>
<dbReference type="AlphaFoldDB" id="A0A7V5U3D4"/>
<evidence type="ECO:0000313" key="11">
    <source>
        <dbReference type="EMBL" id="HHI98054.1"/>
    </source>
</evidence>
<evidence type="ECO:0000256" key="8">
    <source>
        <dbReference type="ARBA" id="ARBA00022989"/>
    </source>
</evidence>
<evidence type="ECO:0000256" key="3">
    <source>
        <dbReference type="ARBA" id="ARBA00008281"/>
    </source>
</evidence>
<dbReference type="GO" id="GO:0071978">
    <property type="term" value="P:bacterial-type flagellum-dependent swarming motility"/>
    <property type="evidence" value="ECO:0007669"/>
    <property type="project" value="TreeGrafter"/>
</dbReference>
<evidence type="ECO:0000256" key="4">
    <source>
        <dbReference type="ARBA" id="ARBA00022475"/>
    </source>
</evidence>
<dbReference type="GO" id="GO:0005886">
    <property type="term" value="C:plasma membrane"/>
    <property type="evidence" value="ECO:0007669"/>
    <property type="project" value="UniProtKB-SubCell"/>
</dbReference>